<evidence type="ECO:0000313" key="2">
    <source>
        <dbReference type="EMBL" id="QNT04898.1"/>
    </source>
</evidence>
<keyword evidence="3" id="KW-1185">Reference proteome</keyword>
<dbReference type="Proteomes" id="UP000516370">
    <property type="component" value="Chromosome"/>
</dbReference>
<organism evidence="2 3">
    <name type="scientific">Marinomonas arctica</name>
    <dbReference type="NCBI Taxonomy" id="383750"/>
    <lineage>
        <taxon>Bacteria</taxon>
        <taxon>Pseudomonadati</taxon>
        <taxon>Pseudomonadota</taxon>
        <taxon>Gammaproteobacteria</taxon>
        <taxon>Oceanospirillales</taxon>
        <taxon>Oceanospirillaceae</taxon>
        <taxon>Marinomonas</taxon>
    </lineage>
</organism>
<feature type="compositionally biased region" description="Polar residues" evidence="1">
    <location>
        <begin position="102"/>
        <end position="113"/>
    </location>
</feature>
<dbReference type="AlphaFoldDB" id="A0A7H1J332"/>
<proteinExistence type="predicted"/>
<dbReference type="OrthoDB" id="6106580at2"/>
<protein>
    <submittedName>
        <fullName evidence="2">Uncharacterized protein</fullName>
    </submittedName>
</protein>
<dbReference type="EMBL" id="CP061081">
    <property type="protein sequence ID" value="QNT04898.1"/>
    <property type="molecule type" value="Genomic_DNA"/>
</dbReference>
<feature type="compositionally biased region" description="Low complexity" evidence="1">
    <location>
        <begin position="114"/>
        <end position="124"/>
    </location>
</feature>
<sequence length="141" mass="15451">MFGINRMYKQRDRLYLRTQILEKRAKISRDKAIDNLLGKATSPAGLLASFVLGATTQLDITRNARKNLLNGASKEVLSFVIAQLTAYLTLDTKKAAAEPHKSQASPTTAENFQTTPETETSSPSAQGKEETPLANVQKNIT</sequence>
<accession>A0A7H1J332</accession>
<dbReference type="KEGG" id="mard:IBG28_14485"/>
<evidence type="ECO:0000313" key="3">
    <source>
        <dbReference type="Proteomes" id="UP000516370"/>
    </source>
</evidence>
<gene>
    <name evidence="2" type="ORF">IBG28_14485</name>
</gene>
<feature type="region of interest" description="Disordered" evidence="1">
    <location>
        <begin position="95"/>
        <end position="141"/>
    </location>
</feature>
<reference evidence="2 3" key="1">
    <citation type="submission" date="2020-09" db="EMBL/GenBank/DDBJ databases">
        <title>Complete genome sequence of an Arctic sea ice bacterium Marinomonas arctica BSI20414.</title>
        <authorList>
            <person name="Liao L."/>
            <person name="Chen B."/>
        </authorList>
    </citation>
    <scope>NUCLEOTIDE SEQUENCE [LARGE SCALE GENOMIC DNA]</scope>
    <source>
        <strain evidence="2 3">BSI20414</strain>
    </source>
</reference>
<name>A0A7H1J332_9GAMM</name>
<dbReference type="RefSeq" id="WP_111605302.1">
    <property type="nucleotide sequence ID" value="NZ_BMLJ01000001.1"/>
</dbReference>
<evidence type="ECO:0000256" key="1">
    <source>
        <dbReference type="SAM" id="MobiDB-lite"/>
    </source>
</evidence>